<accession>A0ABZ0VPJ6</accession>
<evidence type="ECO:0000256" key="1">
    <source>
        <dbReference type="SAM" id="MobiDB-lite"/>
    </source>
</evidence>
<gene>
    <name evidence="3" type="ORF">U0R22_003497</name>
</gene>
<protein>
    <submittedName>
        <fullName evidence="3">Uncharacterized protein</fullName>
    </submittedName>
</protein>
<keyword evidence="2" id="KW-0472">Membrane</keyword>
<dbReference type="RefSeq" id="WP_322414178.1">
    <property type="nucleotide sequence ID" value="NZ_CP139858.1"/>
</dbReference>
<evidence type="ECO:0000313" key="3">
    <source>
        <dbReference type="EMBL" id="WQB99321.1"/>
    </source>
</evidence>
<dbReference type="EMBL" id="CP139858">
    <property type="protein sequence ID" value="WQB99321.1"/>
    <property type="molecule type" value="Genomic_DNA"/>
</dbReference>
<feature type="region of interest" description="Disordered" evidence="1">
    <location>
        <begin position="202"/>
        <end position="223"/>
    </location>
</feature>
<feature type="compositionally biased region" description="Basic and acidic residues" evidence="1">
    <location>
        <begin position="211"/>
        <end position="223"/>
    </location>
</feature>
<keyword evidence="2" id="KW-0812">Transmembrane</keyword>
<keyword evidence="2" id="KW-1133">Transmembrane helix</keyword>
<reference evidence="3 4" key="1">
    <citation type="submission" date="2023-11" db="EMBL/GenBank/DDBJ databases">
        <authorList>
            <person name="Panchal A.K."/>
            <person name="Meaney J.S."/>
            <person name="Karas B.J."/>
            <person name="diCenzo G.C."/>
        </authorList>
    </citation>
    <scope>NUCLEOTIDE SEQUENCE [LARGE SCALE GENOMIC DNA]</scope>
    <source>
        <strain evidence="3 4">NZP2235</strain>
    </source>
</reference>
<feature type="transmembrane region" description="Helical" evidence="2">
    <location>
        <begin position="12"/>
        <end position="30"/>
    </location>
</feature>
<proteinExistence type="predicted"/>
<name>A0ABZ0VPJ6_9HYPH</name>
<dbReference type="Proteomes" id="UP001322481">
    <property type="component" value="Chromosome"/>
</dbReference>
<sequence>MRIQFQRSWQKLCRLSGIALGFLIVCGSWISDESAASDFITSPTKPSFMSGLHEIEVDQREIEPEFLLLRQNYFPRDRWMMERTLADMHFERLHPVGIDYGSCKKFFPERINWYQGQIGARCPSANQFQRKGQCPSKVEQHKTIIGAPWVSCPIGFKGRPVTKAIHGYPKNRQLDPNSGLGAQFSSYSQTAVYFAAFSSLPPQENSGSTKNNRECGKDCRKESDRVSRQPYPEGFAEWLLKIASAAGLIILGIPLVLLLNKGME</sequence>
<evidence type="ECO:0000256" key="2">
    <source>
        <dbReference type="SAM" id="Phobius"/>
    </source>
</evidence>
<keyword evidence="4" id="KW-1185">Reference proteome</keyword>
<evidence type="ECO:0000313" key="4">
    <source>
        <dbReference type="Proteomes" id="UP001322481"/>
    </source>
</evidence>
<organism evidence="3 4">
    <name type="scientific">Mesorhizobium huakuii</name>
    <dbReference type="NCBI Taxonomy" id="28104"/>
    <lineage>
        <taxon>Bacteria</taxon>
        <taxon>Pseudomonadati</taxon>
        <taxon>Pseudomonadota</taxon>
        <taxon>Alphaproteobacteria</taxon>
        <taxon>Hyphomicrobiales</taxon>
        <taxon>Phyllobacteriaceae</taxon>
        <taxon>Mesorhizobium</taxon>
    </lineage>
</organism>
<feature type="transmembrane region" description="Helical" evidence="2">
    <location>
        <begin position="238"/>
        <end position="259"/>
    </location>
</feature>